<name>A0AAV4TJH2_9ARAC</name>
<sequence length="102" mass="12057">MFPDFPEHAFPMLANTSALYSKKNYTWINMRQVVLINEVVKLSFLAMLLLFVAFLCCRECDVHRKMWEWFMEGQQLRAHRDMVVAYTDARHRTNERAAGDIA</sequence>
<keyword evidence="3" id="KW-1185">Reference proteome</keyword>
<comment type="caution">
    <text evidence="2">The sequence shown here is derived from an EMBL/GenBank/DDBJ whole genome shotgun (WGS) entry which is preliminary data.</text>
</comment>
<dbReference type="Proteomes" id="UP001054837">
    <property type="component" value="Unassembled WGS sequence"/>
</dbReference>
<evidence type="ECO:0000313" key="3">
    <source>
        <dbReference type="Proteomes" id="UP001054837"/>
    </source>
</evidence>
<accession>A0AAV4TJH2</accession>
<dbReference type="AlphaFoldDB" id="A0AAV4TJH2"/>
<feature type="transmembrane region" description="Helical" evidence="1">
    <location>
        <begin position="39"/>
        <end position="57"/>
    </location>
</feature>
<evidence type="ECO:0000313" key="2">
    <source>
        <dbReference type="EMBL" id="GIY46530.1"/>
    </source>
</evidence>
<gene>
    <name evidence="2" type="ORF">CDAR_490081</name>
</gene>
<reference evidence="2 3" key="1">
    <citation type="submission" date="2021-06" db="EMBL/GenBank/DDBJ databases">
        <title>Caerostris darwini draft genome.</title>
        <authorList>
            <person name="Kono N."/>
            <person name="Arakawa K."/>
        </authorList>
    </citation>
    <scope>NUCLEOTIDE SEQUENCE [LARGE SCALE GENOMIC DNA]</scope>
</reference>
<organism evidence="2 3">
    <name type="scientific">Caerostris darwini</name>
    <dbReference type="NCBI Taxonomy" id="1538125"/>
    <lineage>
        <taxon>Eukaryota</taxon>
        <taxon>Metazoa</taxon>
        <taxon>Ecdysozoa</taxon>
        <taxon>Arthropoda</taxon>
        <taxon>Chelicerata</taxon>
        <taxon>Arachnida</taxon>
        <taxon>Araneae</taxon>
        <taxon>Araneomorphae</taxon>
        <taxon>Entelegynae</taxon>
        <taxon>Araneoidea</taxon>
        <taxon>Araneidae</taxon>
        <taxon>Caerostris</taxon>
    </lineage>
</organism>
<proteinExistence type="predicted"/>
<keyword evidence="1" id="KW-0472">Membrane</keyword>
<dbReference type="EMBL" id="BPLQ01009775">
    <property type="protein sequence ID" value="GIY46530.1"/>
    <property type="molecule type" value="Genomic_DNA"/>
</dbReference>
<protein>
    <submittedName>
        <fullName evidence="2">Uncharacterized protein</fullName>
    </submittedName>
</protein>
<keyword evidence="1" id="KW-0812">Transmembrane</keyword>
<keyword evidence="1" id="KW-1133">Transmembrane helix</keyword>
<evidence type="ECO:0000256" key="1">
    <source>
        <dbReference type="SAM" id="Phobius"/>
    </source>
</evidence>